<dbReference type="EMBL" id="KI546133">
    <property type="protein sequence ID" value="EST43816.1"/>
    <property type="molecule type" value="Genomic_DNA"/>
</dbReference>
<feature type="compositionally biased region" description="Basic and acidic residues" evidence="1">
    <location>
        <begin position="125"/>
        <end position="156"/>
    </location>
</feature>
<evidence type="ECO:0000256" key="1">
    <source>
        <dbReference type="SAM" id="MobiDB-lite"/>
    </source>
</evidence>
<organism evidence="2">
    <name type="scientific">Spironucleus salmonicida</name>
    <dbReference type="NCBI Taxonomy" id="348837"/>
    <lineage>
        <taxon>Eukaryota</taxon>
        <taxon>Metamonada</taxon>
        <taxon>Diplomonadida</taxon>
        <taxon>Hexamitidae</taxon>
        <taxon>Hexamitinae</taxon>
        <taxon>Spironucleus</taxon>
    </lineage>
</organism>
<gene>
    <name evidence="2" type="ORF">SS50377_16437</name>
    <name evidence="4" type="ORF">SS50377_20526</name>
    <name evidence="5" type="ORF">SS50377_20540</name>
    <name evidence="3" type="ORF">SS50377_fx092</name>
</gene>
<dbReference type="AlphaFoldDB" id="V6LJD1"/>
<dbReference type="EMBL" id="AUWU02000001">
    <property type="protein sequence ID" value="KAH0577175.1"/>
    <property type="molecule type" value="Genomic_DNA"/>
</dbReference>
<sequence length="163" mass="17884">MELTNCLLRRGASTGPCSVRICGSFARLTAPNFQQTLAIDCGIDTRHQGRFTEFHDAKSGMTLLVGTEHIPLERQLTELWVSLRGAGEYPSEPRIPFPLPSHCIQYPRFLHSPNKTHPQNAGLVHGEDGTAVRGGGDHRAPTGRARSESRDGEEAARGAFRLK</sequence>
<protein>
    <submittedName>
        <fullName evidence="2">Uncharacterized protein</fullName>
    </submittedName>
</protein>
<dbReference type="VEuPathDB" id="GiardiaDB:SS50377_20540"/>
<evidence type="ECO:0000313" key="6">
    <source>
        <dbReference type="Proteomes" id="UP000018208"/>
    </source>
</evidence>
<evidence type="ECO:0000313" key="4">
    <source>
        <dbReference type="EMBL" id="KAH0577175.1"/>
    </source>
</evidence>
<evidence type="ECO:0000313" key="5">
    <source>
        <dbReference type="EMBL" id="KAH0577189.1"/>
    </source>
</evidence>
<evidence type="ECO:0000313" key="3">
    <source>
        <dbReference type="EMBL" id="EST43830.1"/>
    </source>
</evidence>
<keyword evidence="6" id="KW-1185">Reference proteome</keyword>
<dbReference type="Proteomes" id="UP000018208">
    <property type="component" value="Unassembled WGS sequence"/>
</dbReference>
<dbReference type="VEuPathDB" id="GiardiaDB:SS50377_20526"/>
<feature type="region of interest" description="Disordered" evidence="1">
    <location>
        <begin position="114"/>
        <end position="163"/>
    </location>
</feature>
<dbReference type="EMBL" id="AUWU02000001">
    <property type="protein sequence ID" value="KAH0577189.1"/>
    <property type="molecule type" value="Genomic_DNA"/>
</dbReference>
<accession>V6LJD1</accession>
<proteinExistence type="predicted"/>
<reference evidence="4" key="2">
    <citation type="submission" date="2020-12" db="EMBL/GenBank/DDBJ databases">
        <title>New Spironucleus salmonicida genome in near-complete chromosomes.</title>
        <authorList>
            <person name="Xu F."/>
            <person name="Kurt Z."/>
            <person name="Jimenez-Gonzalez A."/>
            <person name="Astvaldsson A."/>
            <person name="Andersson J.O."/>
            <person name="Svard S.G."/>
        </authorList>
    </citation>
    <scope>NUCLEOTIDE SEQUENCE</scope>
    <source>
        <strain evidence="4">ATCC 50377</strain>
    </source>
</reference>
<name>V6LJD1_9EUKA</name>
<dbReference type="EMBL" id="KI546133">
    <property type="protein sequence ID" value="EST43830.1"/>
    <property type="molecule type" value="Genomic_DNA"/>
</dbReference>
<evidence type="ECO:0000313" key="2">
    <source>
        <dbReference type="EMBL" id="EST43816.1"/>
    </source>
</evidence>
<reference evidence="2 4" key="1">
    <citation type="journal article" date="2014" name="PLoS Genet.">
        <title>The Genome of Spironucleus salmonicida Highlights a Fish Pathogen Adapted to Fluctuating Environments.</title>
        <authorList>
            <person name="Xu F."/>
            <person name="Jerlstrom-Hultqvist J."/>
            <person name="Einarsson E."/>
            <person name="Astvaldsson A."/>
            <person name="Svard S.G."/>
            <person name="Andersson J.O."/>
        </authorList>
    </citation>
    <scope>NUCLEOTIDE SEQUENCE</scope>
    <source>
        <strain evidence="4">ATCC 50377</strain>
    </source>
</reference>